<name>N6TYK8_DENPD</name>
<dbReference type="PROSITE" id="PS51257">
    <property type="entry name" value="PROKAR_LIPOPROTEIN"/>
    <property type="match status" value="1"/>
</dbReference>
<proteinExistence type="predicted"/>
<dbReference type="Pfam" id="PF03009">
    <property type="entry name" value="GDPD"/>
    <property type="match status" value="1"/>
</dbReference>
<reference evidence="1" key="1">
    <citation type="journal article" date="2013" name="Genome Biol.">
        <title>Draft genome of the mountain pine beetle, Dendroctonus ponderosae Hopkins, a major forest pest.</title>
        <authorList>
            <person name="Keeling C.I."/>
            <person name="Yuen M.M."/>
            <person name="Liao N.Y."/>
            <person name="Docking T.R."/>
            <person name="Chan S.K."/>
            <person name="Taylor G.A."/>
            <person name="Palmquist D.L."/>
            <person name="Jackman S.D."/>
            <person name="Nguyen A."/>
            <person name="Li M."/>
            <person name="Henderson H."/>
            <person name="Janes J.K."/>
            <person name="Zhao Y."/>
            <person name="Pandoh P."/>
            <person name="Moore R."/>
            <person name="Sperling F.A."/>
            <person name="Huber D.P."/>
            <person name="Birol I."/>
            <person name="Jones S.J."/>
            <person name="Bohlmann J."/>
        </authorList>
    </citation>
    <scope>NUCLEOTIDE SEQUENCE</scope>
</reference>
<accession>N6TYK8</accession>
<dbReference type="PANTHER" id="PTHR46320">
    <property type="entry name" value="GLYCEROPHOSPHODIESTER PHOSPHODIESTERASE 1"/>
    <property type="match status" value="1"/>
</dbReference>
<dbReference type="PANTHER" id="PTHR46320:SF1">
    <property type="entry name" value="GLYCEROPHOSPHODIESTER PHOSPHODIESTERASE 1"/>
    <property type="match status" value="1"/>
</dbReference>
<protein>
    <submittedName>
        <fullName evidence="1">Uncharacterized protein</fullName>
    </submittedName>
</protein>
<dbReference type="InterPro" id="IPR030395">
    <property type="entry name" value="GP_PDE_dom"/>
</dbReference>
<dbReference type="GO" id="GO:0006580">
    <property type="term" value="P:ethanolamine metabolic process"/>
    <property type="evidence" value="ECO:0007669"/>
    <property type="project" value="TreeGrafter"/>
</dbReference>
<dbReference type="GO" id="GO:0006644">
    <property type="term" value="P:phospholipid metabolic process"/>
    <property type="evidence" value="ECO:0007669"/>
    <property type="project" value="TreeGrafter"/>
</dbReference>
<dbReference type="SUPFAM" id="SSF51695">
    <property type="entry name" value="PLC-like phosphodiesterases"/>
    <property type="match status" value="1"/>
</dbReference>
<sequence length="245" mass="27160">MAKFLSELVLSALTIVFAFYGCFHFISEIFVHFLPLGILLTAVLVLATYSLRTPPPAEEAVESIVGKDSLSSELEEGFVVKTIAHRGAGLDAPENTLAAFDLCHTAGCDFIEFDVTLTSDDIPIVFHDATLERMADSNLVIANTTFEVLKSIDLSTKHPLRERFGVTNIPTLYQTVTKLLANGQKMIIDIKDNNRKMVPIILDLYVKFPNLYSNAIVSSFFPNILYLVSLILIPLQMCIRNEADS</sequence>
<dbReference type="HOGENOM" id="CLU_1134569_0_0_1"/>
<dbReference type="OrthoDB" id="197419at2759"/>
<dbReference type="Gene3D" id="3.20.20.190">
    <property type="entry name" value="Phosphatidylinositol (PI) phosphodiesterase"/>
    <property type="match status" value="1"/>
</dbReference>
<feature type="non-terminal residue" evidence="1">
    <location>
        <position position="1"/>
    </location>
</feature>
<dbReference type="AlphaFoldDB" id="N6TYK8"/>
<organism evidence="1">
    <name type="scientific">Dendroctonus ponderosae</name>
    <name type="common">Mountain pine beetle</name>
    <dbReference type="NCBI Taxonomy" id="77166"/>
    <lineage>
        <taxon>Eukaryota</taxon>
        <taxon>Metazoa</taxon>
        <taxon>Ecdysozoa</taxon>
        <taxon>Arthropoda</taxon>
        <taxon>Hexapoda</taxon>
        <taxon>Insecta</taxon>
        <taxon>Pterygota</taxon>
        <taxon>Neoptera</taxon>
        <taxon>Endopterygota</taxon>
        <taxon>Coleoptera</taxon>
        <taxon>Polyphaga</taxon>
        <taxon>Cucujiformia</taxon>
        <taxon>Curculionidae</taxon>
        <taxon>Scolytinae</taxon>
        <taxon>Dendroctonus</taxon>
    </lineage>
</organism>
<evidence type="ECO:0000313" key="1">
    <source>
        <dbReference type="EMBL" id="ENN73451.1"/>
    </source>
</evidence>
<gene>
    <name evidence="1" type="ORF">YQE_09948</name>
</gene>
<dbReference type="EMBL" id="KB741164">
    <property type="protein sequence ID" value="ENN73451.1"/>
    <property type="molecule type" value="Genomic_DNA"/>
</dbReference>
<dbReference type="InterPro" id="IPR017946">
    <property type="entry name" value="PLC-like_Pdiesterase_TIM-brl"/>
</dbReference>
<dbReference type="PROSITE" id="PS51704">
    <property type="entry name" value="GP_PDE"/>
    <property type="match status" value="1"/>
</dbReference>
<dbReference type="GO" id="GO:0008889">
    <property type="term" value="F:glycerophosphodiester phosphodiesterase activity"/>
    <property type="evidence" value="ECO:0007669"/>
    <property type="project" value="TreeGrafter"/>
</dbReference>
<dbReference type="GO" id="GO:0005886">
    <property type="term" value="C:plasma membrane"/>
    <property type="evidence" value="ECO:0007669"/>
    <property type="project" value="TreeGrafter"/>
</dbReference>
<dbReference type="GO" id="GO:0070291">
    <property type="term" value="P:N-acylethanolamine metabolic process"/>
    <property type="evidence" value="ECO:0007669"/>
    <property type="project" value="TreeGrafter"/>
</dbReference>